<dbReference type="CTD" id="317"/>
<dbReference type="Gene3D" id="1.10.533.10">
    <property type="entry name" value="Death Domain, Fas"/>
    <property type="match status" value="1"/>
</dbReference>
<dbReference type="InterPro" id="IPR019775">
    <property type="entry name" value="WD40_repeat_CS"/>
</dbReference>
<dbReference type="PROSITE" id="PS50209">
    <property type="entry name" value="CARD"/>
    <property type="match status" value="1"/>
</dbReference>
<dbReference type="PRINTS" id="PR00320">
    <property type="entry name" value="GPROTEINBRPT"/>
</dbReference>
<keyword evidence="2" id="KW-0053">Apoptosis</keyword>
<feature type="domain" description="CARD" evidence="5">
    <location>
        <begin position="5"/>
        <end position="94"/>
    </location>
</feature>
<keyword evidence="7" id="KW-1185">Reference proteome</keyword>
<dbReference type="FunFam" id="1.10.8.430:FF:000001">
    <property type="entry name" value="Apoptotic protease-activating factor 1"/>
    <property type="match status" value="1"/>
</dbReference>
<dbReference type="Pfam" id="PF00931">
    <property type="entry name" value="NB-ARC"/>
    <property type="match status" value="1"/>
</dbReference>
<dbReference type="GO" id="GO:0042981">
    <property type="term" value="P:regulation of apoptotic process"/>
    <property type="evidence" value="ECO:0007669"/>
    <property type="project" value="InterPro"/>
</dbReference>
<dbReference type="Pfam" id="PF00400">
    <property type="entry name" value="WD40"/>
    <property type="match status" value="12"/>
</dbReference>
<dbReference type="InterPro" id="IPR036322">
    <property type="entry name" value="WD40_repeat_dom_sf"/>
</dbReference>
<reference evidence="6" key="1">
    <citation type="submission" date="2022-11" db="UniProtKB">
        <authorList>
            <consortium name="EnsemblMetazoa"/>
        </authorList>
    </citation>
    <scope>IDENTIFICATION</scope>
</reference>
<keyword evidence="3" id="KW-0677">Repeat</keyword>
<dbReference type="EnsemblMetazoa" id="XM_038198251.1">
    <property type="protein sequence ID" value="XP_038054179.1"/>
    <property type="gene ID" value="LOC119726522"/>
</dbReference>
<dbReference type="OMA" id="GAYLKWW"/>
<evidence type="ECO:0000256" key="1">
    <source>
        <dbReference type="ARBA" id="ARBA00022574"/>
    </source>
</evidence>
<dbReference type="PROSITE" id="PS50294">
    <property type="entry name" value="WD_REPEATS_REGION"/>
    <property type="match status" value="8"/>
</dbReference>
<dbReference type="PANTHER" id="PTHR22845">
    <property type="entry name" value="APOPTOTIC PROTEASE-ACTIVATING FACTOR 1"/>
    <property type="match status" value="1"/>
</dbReference>
<protein>
    <recommendedName>
        <fullName evidence="5">CARD domain-containing protein</fullName>
    </recommendedName>
</protein>
<dbReference type="Gene3D" id="2.130.10.10">
    <property type="entry name" value="YVTN repeat-like/Quinoprotein amine dehydrogenase"/>
    <property type="match status" value="2"/>
</dbReference>
<dbReference type="InterPro" id="IPR002182">
    <property type="entry name" value="NB-ARC"/>
</dbReference>
<dbReference type="InterPro" id="IPR027417">
    <property type="entry name" value="P-loop_NTPase"/>
</dbReference>
<dbReference type="Gene3D" id="1.10.8.430">
    <property type="entry name" value="Helical domain of apoptotic protease-activating factors"/>
    <property type="match status" value="1"/>
</dbReference>
<dbReference type="InterPro" id="IPR041452">
    <property type="entry name" value="APAF1_C"/>
</dbReference>
<dbReference type="SUPFAM" id="SSF50978">
    <property type="entry name" value="WD40 repeat-like"/>
    <property type="match status" value="2"/>
</dbReference>
<dbReference type="InterPro" id="IPR042197">
    <property type="entry name" value="Apaf_helical"/>
</dbReference>
<dbReference type="InterPro" id="IPR036388">
    <property type="entry name" value="WH-like_DNA-bd_sf"/>
</dbReference>
<dbReference type="RefSeq" id="XP_038054179.1">
    <property type="nucleotide sequence ID" value="XM_038198251.1"/>
</dbReference>
<dbReference type="Pfam" id="PF21296">
    <property type="entry name" value="WHD_APAF1"/>
    <property type="match status" value="1"/>
</dbReference>
<feature type="repeat" description="WD" evidence="4">
    <location>
        <begin position="1071"/>
        <end position="1112"/>
    </location>
</feature>
<dbReference type="Gene3D" id="1.10.10.10">
    <property type="entry name" value="Winged helix-like DNA-binding domain superfamily/Winged helix DNA-binding domain"/>
    <property type="match status" value="1"/>
</dbReference>
<dbReference type="Pfam" id="PF17908">
    <property type="entry name" value="APAF1_C"/>
    <property type="match status" value="1"/>
</dbReference>
<dbReference type="InterPro" id="IPR011029">
    <property type="entry name" value="DEATH-like_dom_sf"/>
</dbReference>
<feature type="repeat" description="WD" evidence="4">
    <location>
        <begin position="1029"/>
        <end position="1070"/>
    </location>
</feature>
<dbReference type="InterPro" id="IPR001315">
    <property type="entry name" value="CARD"/>
</dbReference>
<feature type="repeat" description="WD" evidence="4">
    <location>
        <begin position="656"/>
        <end position="697"/>
    </location>
</feature>
<feature type="repeat" description="WD" evidence="4">
    <location>
        <begin position="865"/>
        <end position="899"/>
    </location>
</feature>
<dbReference type="SUPFAM" id="SSF47986">
    <property type="entry name" value="DEATH domain"/>
    <property type="match status" value="1"/>
</dbReference>
<dbReference type="CDD" id="cd01671">
    <property type="entry name" value="CARD"/>
    <property type="match status" value="1"/>
</dbReference>
<dbReference type="InterPro" id="IPR001680">
    <property type="entry name" value="WD40_rpt"/>
</dbReference>
<dbReference type="Gene3D" id="1.25.40.370">
    <property type="match status" value="1"/>
</dbReference>
<evidence type="ECO:0000259" key="5">
    <source>
        <dbReference type="PROSITE" id="PS50209"/>
    </source>
</evidence>
<feature type="repeat" description="WD" evidence="4">
    <location>
        <begin position="1113"/>
        <end position="1154"/>
    </location>
</feature>
<dbReference type="SMART" id="SM00320">
    <property type="entry name" value="WD40"/>
    <property type="match status" value="13"/>
</dbReference>
<dbReference type="Pfam" id="PF00619">
    <property type="entry name" value="CARD"/>
    <property type="match status" value="1"/>
</dbReference>
<dbReference type="OrthoDB" id="1357022at2759"/>
<dbReference type="PROSITE" id="PS00678">
    <property type="entry name" value="WD_REPEATS_1"/>
    <property type="match status" value="6"/>
</dbReference>
<evidence type="ECO:0000256" key="4">
    <source>
        <dbReference type="PROSITE-ProRule" id="PRU00221"/>
    </source>
</evidence>
<dbReference type="GO" id="GO:0006915">
    <property type="term" value="P:apoptotic process"/>
    <property type="evidence" value="ECO:0007669"/>
    <property type="project" value="UniProtKB-KW"/>
</dbReference>
<dbReference type="GO" id="GO:0043531">
    <property type="term" value="F:ADP binding"/>
    <property type="evidence" value="ECO:0007669"/>
    <property type="project" value="InterPro"/>
</dbReference>
<dbReference type="InterPro" id="IPR015943">
    <property type="entry name" value="WD40/YVTN_repeat-like_dom_sf"/>
</dbReference>
<evidence type="ECO:0000256" key="3">
    <source>
        <dbReference type="ARBA" id="ARBA00022737"/>
    </source>
</evidence>
<keyword evidence="1 4" id="KW-0853">WD repeat</keyword>
<dbReference type="Gene3D" id="3.40.50.300">
    <property type="entry name" value="P-loop containing nucleotide triphosphate hydrolases"/>
    <property type="match status" value="1"/>
</dbReference>
<sequence length="1238" mass="138620">MTTVLSERARSNLLVHRATIAQDLTVDYVLDPLISDLIISVEDSEVINAEVTRRRKATKLLDIIATKGQQAYNSLHKVLGEKHKHLAILLEDGVTVDGVPLTPGMSPDIMSQEEVQIVMTRGGVPPRPAVFMSRLDKVREIREALYQLQDKIGWVLVHGMGGIGKSVLAAEAVRTSKILTKVFPGGVFWVAISNIDKSKLLTKLQNLCARLDRESRPPPLNLEEAKDRLRVVLIEQHPRCLLILDDIWSSKVARIFDVQCRVLVTTRDKSVIDTITSPVSTIILEHGFTEPQALETLALWTEKPIGELPAEAHQIYEASKGNPLVISLIGGLLRDHPHRWEYYLKKLREKKYSRLRKASSYEYQSVDEAMGVSVDQLPDESRELYFDFVIFDGGVKISAKVLSVLWDEEMEFVEDEMLKLANKSLVRQEWDDKLRCMSYTVHDLQLDFIKQNSESQTEVHKKLVSRYKKLCNGKYHMLEDDAYIHEYLPMHMAKAHLSAELRCLLLSLDWIVAKLDVMGSVAPAYVLSDYVKYSHYLMTREEIDLAKEFQLFISVNSHLLIQSPKPDVTQLALVQPPDSLVYKQAQQRALQSKTGFYLNWCNRPSKMDHILMRSKVHEGTVSCANFSPEADLVVSCGEDENIKIWESSSGRVSTMFDTHNDHINWCEFSPDGCKLLSCSNDKTLQLYNICEEKIIATLFGHLAEVYMCVFSHDGQKAASCSEDMTVKVWDLVNLRLLRTLTGHSGSVKGCQWSCDDKSIVSCSHDTTVKVFDVASGGLQTSYDEHDEAVTCCCTSPKGKKVASASTNLLHVWDMSSGEQLGVCVCRAQSILCCAFSPSNGIVATGCSDFSIWLWDIASFKSLAVYRGHSSWVLSVAFDSCGEQLVSASDDETVMIWKVDGLFSDNNVVFKRDFAAQFSNDDVTIVTSDITNACLVIDNKGERIRVVSKSPARVRSVAISKDGKAACGNVHGQIYILSIIYAKELCVLTGHTCAVRHCVFNKDGSLLASTSEDNDLRLWDLNKPSQHIVLKGHADSVNMCNFFKNDTRLLSSSHDGTLKIWDVKSGEVVMSINAHDNWIFSSDMSPDEKFAVSVSVDKTAKVWDVATGKILHVLNGHDDIIRTCCISPNSRLLATGNDQGFIKIWDLTTGKELATCAGHNSWITDITFSSDSKYILSVGDNVKWWRVDGSSVQIFHIRGSFVRLIHADEDFKRFVTIGNTGILYILSLIKQPQQHAMHL</sequence>
<dbReference type="SUPFAM" id="SSF52540">
    <property type="entry name" value="P-loop containing nucleoside triphosphate hydrolases"/>
    <property type="match status" value="1"/>
</dbReference>
<dbReference type="InterPro" id="IPR048975">
    <property type="entry name" value="WHD_APAF1"/>
</dbReference>
<dbReference type="AlphaFoldDB" id="A0A913ZS06"/>
<dbReference type="Proteomes" id="UP000887568">
    <property type="component" value="Unplaced"/>
</dbReference>
<feature type="repeat" description="WD" evidence="4">
    <location>
        <begin position="987"/>
        <end position="1028"/>
    </location>
</feature>
<feature type="repeat" description="WD" evidence="4">
    <location>
        <begin position="740"/>
        <end position="781"/>
    </location>
</feature>
<evidence type="ECO:0000313" key="7">
    <source>
        <dbReference type="Proteomes" id="UP000887568"/>
    </source>
</evidence>
<dbReference type="GeneID" id="119726522"/>
<dbReference type="PROSITE" id="PS50082">
    <property type="entry name" value="WD_REPEATS_2"/>
    <property type="match status" value="10"/>
</dbReference>
<feature type="repeat" description="WD" evidence="4">
    <location>
        <begin position="614"/>
        <end position="655"/>
    </location>
</feature>
<organism evidence="6 7">
    <name type="scientific">Patiria miniata</name>
    <name type="common">Bat star</name>
    <name type="synonym">Asterina miniata</name>
    <dbReference type="NCBI Taxonomy" id="46514"/>
    <lineage>
        <taxon>Eukaryota</taxon>
        <taxon>Metazoa</taxon>
        <taxon>Echinodermata</taxon>
        <taxon>Eleutherozoa</taxon>
        <taxon>Asterozoa</taxon>
        <taxon>Asteroidea</taxon>
        <taxon>Valvatacea</taxon>
        <taxon>Valvatida</taxon>
        <taxon>Asterinidae</taxon>
        <taxon>Patiria</taxon>
    </lineage>
</organism>
<name>A0A913ZS06_PATMI</name>
<dbReference type="PANTHER" id="PTHR22845:SF5">
    <property type="entry name" value="APOPTOTIC PROTEASE-ACTIVATING FACTOR 1"/>
    <property type="match status" value="1"/>
</dbReference>
<feature type="repeat" description="WD" evidence="4">
    <location>
        <begin position="698"/>
        <end position="739"/>
    </location>
</feature>
<feature type="repeat" description="WD" evidence="4">
    <location>
        <begin position="830"/>
        <end position="864"/>
    </location>
</feature>
<dbReference type="GO" id="GO:0005829">
    <property type="term" value="C:cytosol"/>
    <property type="evidence" value="ECO:0007669"/>
    <property type="project" value="UniProtKB-ARBA"/>
</dbReference>
<accession>A0A913ZS06</accession>
<dbReference type="PRINTS" id="PR00364">
    <property type="entry name" value="DISEASERSIST"/>
</dbReference>
<dbReference type="SMART" id="SM00114">
    <property type="entry name" value="CARD"/>
    <property type="match status" value="1"/>
</dbReference>
<evidence type="ECO:0000313" key="6">
    <source>
        <dbReference type="EnsemblMetazoa" id="XP_038054179.1"/>
    </source>
</evidence>
<proteinExistence type="predicted"/>
<dbReference type="CDD" id="cd00200">
    <property type="entry name" value="WD40"/>
    <property type="match status" value="2"/>
</dbReference>
<dbReference type="InterPro" id="IPR020472">
    <property type="entry name" value="WD40_PAC1"/>
</dbReference>
<evidence type="ECO:0000256" key="2">
    <source>
        <dbReference type="ARBA" id="ARBA00022703"/>
    </source>
</evidence>